<sequence>MRSGGISLQVISHVPVNSNPNTCRKANDALHASISVNPIRYAAFALLPLSDPKEAATELVRCISKLRFVGAFINHRHEGEYLDADQFRPILAAAEQFSAPLYIRPSFPTPANIARYRGNYSESITLSLSTFDFGWSSDTALCILRLFAARLFDRYAKIKIIIGQMGQMLPFIFDHLLDVTQKWTEKPKRDFKDVWFTNIWVTTSGMFSLAPMACLINTIPADRILFSVGYPFSENIKGKKFLEDLKASGLVTQAELEDIVFKNAETLLGLRAQK</sequence>
<keyword evidence="5" id="KW-0378">Hydrolase</keyword>
<evidence type="ECO:0000256" key="3">
    <source>
        <dbReference type="RuleBase" id="RU366045"/>
    </source>
</evidence>
<protein>
    <submittedName>
        <fullName evidence="5">Amidohydrolase 2</fullName>
    </submittedName>
</protein>
<dbReference type="Proteomes" id="UP000250266">
    <property type="component" value="Unassembled WGS sequence"/>
</dbReference>
<reference evidence="5 6" key="1">
    <citation type="journal article" date="2016" name="Nat. Commun.">
        <title>Ectomycorrhizal ecology is imprinted in the genome of the dominant symbiotic fungus Cenococcum geophilum.</title>
        <authorList>
            <consortium name="DOE Joint Genome Institute"/>
            <person name="Peter M."/>
            <person name="Kohler A."/>
            <person name="Ohm R.A."/>
            <person name="Kuo A."/>
            <person name="Krutzmann J."/>
            <person name="Morin E."/>
            <person name="Arend M."/>
            <person name="Barry K.W."/>
            <person name="Binder M."/>
            <person name="Choi C."/>
            <person name="Clum A."/>
            <person name="Copeland A."/>
            <person name="Grisel N."/>
            <person name="Haridas S."/>
            <person name="Kipfer T."/>
            <person name="LaButti K."/>
            <person name="Lindquist E."/>
            <person name="Lipzen A."/>
            <person name="Maire R."/>
            <person name="Meier B."/>
            <person name="Mihaltcheva S."/>
            <person name="Molinier V."/>
            <person name="Murat C."/>
            <person name="Poggeler S."/>
            <person name="Quandt C.A."/>
            <person name="Sperisen C."/>
            <person name="Tritt A."/>
            <person name="Tisserant E."/>
            <person name="Crous P.W."/>
            <person name="Henrissat B."/>
            <person name="Nehls U."/>
            <person name="Egli S."/>
            <person name="Spatafora J.W."/>
            <person name="Grigoriev I.V."/>
            <person name="Martin F.M."/>
        </authorList>
    </citation>
    <scope>NUCLEOTIDE SEQUENCE [LARGE SCALE GENOMIC DNA]</scope>
    <source>
        <strain evidence="5 6">CBS 459.81</strain>
    </source>
</reference>
<keyword evidence="2 3" id="KW-0456">Lyase</keyword>
<dbReference type="SUPFAM" id="SSF51556">
    <property type="entry name" value="Metallo-dependent hydrolases"/>
    <property type="match status" value="1"/>
</dbReference>
<dbReference type="InterPro" id="IPR032466">
    <property type="entry name" value="Metal_Hydrolase"/>
</dbReference>
<dbReference type="InterPro" id="IPR006680">
    <property type="entry name" value="Amidohydro-rel"/>
</dbReference>
<evidence type="ECO:0000256" key="2">
    <source>
        <dbReference type="ARBA" id="ARBA00023239"/>
    </source>
</evidence>
<comment type="similarity">
    <text evidence="3">Belongs to the metallo-dependent hydrolases superfamily.</text>
</comment>
<dbReference type="Gene3D" id="3.20.20.140">
    <property type="entry name" value="Metal-dependent hydrolases"/>
    <property type="match status" value="1"/>
</dbReference>
<feature type="domain" description="Amidohydrolase-related" evidence="4">
    <location>
        <begin position="21"/>
        <end position="270"/>
    </location>
</feature>
<proteinExistence type="inferred from homology"/>
<dbReference type="GO" id="GO:0016787">
    <property type="term" value="F:hydrolase activity"/>
    <property type="evidence" value="ECO:0007669"/>
    <property type="project" value="UniProtKB-KW"/>
</dbReference>
<dbReference type="GO" id="GO:0005829">
    <property type="term" value="C:cytosol"/>
    <property type="evidence" value="ECO:0007669"/>
    <property type="project" value="TreeGrafter"/>
</dbReference>
<evidence type="ECO:0000259" key="4">
    <source>
        <dbReference type="Pfam" id="PF04909"/>
    </source>
</evidence>
<dbReference type="Pfam" id="PF04909">
    <property type="entry name" value="Amidohydro_2"/>
    <property type="match status" value="1"/>
</dbReference>
<evidence type="ECO:0000256" key="1">
    <source>
        <dbReference type="ARBA" id="ARBA00022793"/>
    </source>
</evidence>
<dbReference type="GO" id="GO:0016831">
    <property type="term" value="F:carboxy-lyase activity"/>
    <property type="evidence" value="ECO:0007669"/>
    <property type="project" value="UniProtKB-KW"/>
</dbReference>
<evidence type="ECO:0000313" key="6">
    <source>
        <dbReference type="Proteomes" id="UP000250266"/>
    </source>
</evidence>
<dbReference type="InterPro" id="IPR032465">
    <property type="entry name" value="ACMSD"/>
</dbReference>
<gene>
    <name evidence="5" type="ORF">K432DRAFT_57185</name>
</gene>
<dbReference type="PANTHER" id="PTHR21240">
    <property type="entry name" value="2-AMINO-3-CARBOXYLMUCONATE-6-SEMIALDEHYDE DECARBOXYLASE"/>
    <property type="match status" value="1"/>
</dbReference>
<organism evidence="5 6">
    <name type="scientific">Lepidopterella palustris CBS 459.81</name>
    <dbReference type="NCBI Taxonomy" id="1314670"/>
    <lineage>
        <taxon>Eukaryota</taxon>
        <taxon>Fungi</taxon>
        <taxon>Dikarya</taxon>
        <taxon>Ascomycota</taxon>
        <taxon>Pezizomycotina</taxon>
        <taxon>Dothideomycetes</taxon>
        <taxon>Pleosporomycetidae</taxon>
        <taxon>Mytilinidiales</taxon>
        <taxon>Argynnaceae</taxon>
        <taxon>Lepidopterella</taxon>
    </lineage>
</organism>
<dbReference type="EMBL" id="KV744984">
    <property type="protein sequence ID" value="OCK79864.1"/>
    <property type="molecule type" value="Genomic_DNA"/>
</dbReference>
<evidence type="ECO:0000313" key="5">
    <source>
        <dbReference type="EMBL" id="OCK79864.1"/>
    </source>
</evidence>
<dbReference type="GO" id="GO:0019748">
    <property type="term" value="P:secondary metabolic process"/>
    <property type="evidence" value="ECO:0007669"/>
    <property type="project" value="TreeGrafter"/>
</dbReference>
<name>A0A8E2JFA5_9PEZI</name>
<dbReference type="AlphaFoldDB" id="A0A8E2JFA5"/>
<keyword evidence="1 3" id="KW-0210">Decarboxylase</keyword>
<accession>A0A8E2JFA5</accession>
<keyword evidence="6" id="KW-1185">Reference proteome</keyword>
<dbReference type="OrthoDB" id="432010at2759"/>
<dbReference type="PANTHER" id="PTHR21240:SF30">
    <property type="entry name" value="AMIDOHYDROLASE-RELATED DOMAIN-CONTAINING PROTEIN-RELATED"/>
    <property type="match status" value="1"/>
</dbReference>